<evidence type="ECO:0000313" key="8">
    <source>
        <dbReference type="Proteomes" id="UP001165079"/>
    </source>
</evidence>
<dbReference type="GO" id="GO:0003677">
    <property type="term" value="F:DNA binding"/>
    <property type="evidence" value="ECO:0007669"/>
    <property type="project" value="UniProtKB-KW"/>
</dbReference>
<evidence type="ECO:0000259" key="6">
    <source>
        <dbReference type="SMART" id="SM01043"/>
    </source>
</evidence>
<dbReference type="SUPFAM" id="SSF48452">
    <property type="entry name" value="TPR-like"/>
    <property type="match status" value="2"/>
</dbReference>
<dbReference type="GO" id="GO:0006355">
    <property type="term" value="P:regulation of DNA-templated transcription"/>
    <property type="evidence" value="ECO:0007669"/>
    <property type="project" value="InterPro"/>
</dbReference>
<dbReference type="InterPro" id="IPR051677">
    <property type="entry name" value="AfsR-DnrI-RedD_regulator"/>
</dbReference>
<evidence type="ECO:0000313" key="7">
    <source>
        <dbReference type="EMBL" id="GLZ76393.1"/>
    </source>
</evidence>
<dbReference type="AlphaFoldDB" id="A0A9W6SI31"/>
<dbReference type="Pfam" id="PF13424">
    <property type="entry name" value="TPR_12"/>
    <property type="match status" value="1"/>
</dbReference>
<dbReference type="Pfam" id="PF03704">
    <property type="entry name" value="BTAD"/>
    <property type="match status" value="1"/>
</dbReference>
<dbReference type="Gene3D" id="1.25.40.10">
    <property type="entry name" value="Tetratricopeptide repeat domain"/>
    <property type="match status" value="3"/>
</dbReference>
<feature type="domain" description="OmpR/PhoB-type" evidence="5">
    <location>
        <begin position="22"/>
        <end position="92"/>
    </location>
</feature>
<keyword evidence="2" id="KW-0805">Transcription regulation</keyword>
<dbReference type="GO" id="GO:0000160">
    <property type="term" value="P:phosphorelay signal transduction system"/>
    <property type="evidence" value="ECO:0007669"/>
    <property type="project" value="InterPro"/>
</dbReference>
<keyword evidence="3" id="KW-0238">DNA-binding</keyword>
<evidence type="ECO:0000256" key="2">
    <source>
        <dbReference type="ARBA" id="ARBA00023015"/>
    </source>
</evidence>
<dbReference type="Proteomes" id="UP001165079">
    <property type="component" value="Unassembled WGS sequence"/>
</dbReference>
<keyword evidence="4" id="KW-0804">Transcription</keyword>
<dbReference type="InterPro" id="IPR016032">
    <property type="entry name" value="Sig_transdc_resp-reg_C-effctor"/>
</dbReference>
<dbReference type="InterPro" id="IPR036388">
    <property type="entry name" value="WH-like_DNA-bd_sf"/>
</dbReference>
<feature type="domain" description="Bacterial transcriptional activator" evidence="6">
    <location>
        <begin position="99"/>
        <end position="232"/>
    </location>
</feature>
<dbReference type="SUPFAM" id="SSF46894">
    <property type="entry name" value="C-terminal effector domain of the bipartite response regulators"/>
    <property type="match status" value="1"/>
</dbReference>
<dbReference type="SUPFAM" id="SSF52540">
    <property type="entry name" value="P-loop containing nucleoside triphosphate hydrolases"/>
    <property type="match status" value="1"/>
</dbReference>
<dbReference type="EMBL" id="BSTX01000001">
    <property type="protein sequence ID" value="GLZ76393.1"/>
    <property type="molecule type" value="Genomic_DNA"/>
</dbReference>
<dbReference type="Gene3D" id="3.40.50.300">
    <property type="entry name" value="P-loop containing nucleotide triphosphate hydrolases"/>
    <property type="match status" value="1"/>
</dbReference>
<dbReference type="InterPro" id="IPR011990">
    <property type="entry name" value="TPR-like_helical_dom_sf"/>
</dbReference>
<proteinExistence type="inferred from homology"/>
<dbReference type="RefSeq" id="WP_285661574.1">
    <property type="nucleotide sequence ID" value="NZ_BSTX01000001.1"/>
</dbReference>
<dbReference type="PANTHER" id="PTHR35807">
    <property type="entry name" value="TRANSCRIPTIONAL REGULATOR REDD-RELATED"/>
    <property type="match status" value="1"/>
</dbReference>
<reference evidence="7" key="1">
    <citation type="submission" date="2023-03" db="EMBL/GenBank/DDBJ databases">
        <title>Actinorhabdospora filicis NBRC 111898.</title>
        <authorList>
            <person name="Ichikawa N."/>
            <person name="Sato H."/>
            <person name="Tonouchi N."/>
        </authorList>
    </citation>
    <scope>NUCLEOTIDE SEQUENCE</scope>
    <source>
        <strain evidence="7">NBRC 111898</strain>
    </source>
</reference>
<name>A0A9W6SI31_9ACTN</name>
<evidence type="ECO:0000256" key="1">
    <source>
        <dbReference type="ARBA" id="ARBA00005820"/>
    </source>
</evidence>
<dbReference type="SMART" id="SM00862">
    <property type="entry name" value="Trans_reg_C"/>
    <property type="match status" value="1"/>
</dbReference>
<organism evidence="7 8">
    <name type="scientific">Actinorhabdospora filicis</name>
    <dbReference type="NCBI Taxonomy" id="1785913"/>
    <lineage>
        <taxon>Bacteria</taxon>
        <taxon>Bacillati</taxon>
        <taxon>Actinomycetota</taxon>
        <taxon>Actinomycetes</taxon>
        <taxon>Micromonosporales</taxon>
        <taxon>Micromonosporaceae</taxon>
        <taxon>Actinorhabdospora</taxon>
    </lineage>
</organism>
<evidence type="ECO:0000256" key="3">
    <source>
        <dbReference type="ARBA" id="ARBA00023125"/>
    </source>
</evidence>
<evidence type="ECO:0000256" key="4">
    <source>
        <dbReference type="ARBA" id="ARBA00023163"/>
    </source>
</evidence>
<dbReference type="InterPro" id="IPR005158">
    <property type="entry name" value="BTAD"/>
</dbReference>
<dbReference type="Gene3D" id="1.10.10.10">
    <property type="entry name" value="Winged helix-like DNA-binding domain superfamily/Winged helix DNA-binding domain"/>
    <property type="match status" value="1"/>
</dbReference>
<accession>A0A9W6SI31</accession>
<evidence type="ECO:0000259" key="5">
    <source>
        <dbReference type="SMART" id="SM00862"/>
    </source>
</evidence>
<gene>
    <name evidence="7" type="ORF">Afil01_12000</name>
</gene>
<dbReference type="SMART" id="SM01043">
    <property type="entry name" value="BTAD"/>
    <property type="match status" value="1"/>
</dbReference>
<dbReference type="PANTHER" id="PTHR35807:SF1">
    <property type="entry name" value="TRANSCRIPTIONAL REGULATOR REDD"/>
    <property type="match status" value="1"/>
</dbReference>
<comment type="similarity">
    <text evidence="1">Belongs to the AfsR/DnrI/RedD regulatory family.</text>
</comment>
<comment type="caution">
    <text evidence="7">The sequence shown here is derived from an EMBL/GenBank/DDBJ whole genome shotgun (WGS) entry which is preliminary data.</text>
</comment>
<dbReference type="InterPro" id="IPR001867">
    <property type="entry name" value="OmpR/PhoB-type_DNA-bd"/>
</dbReference>
<sequence length="971" mass="102829">MGRVINDTVPAIRLLGPVTVAGAGAGPPRQACVLAVLALNPGRPVTMDALTERAWGDAPASRSALYTITARLRRLLDPHGLRLAQRGGAYVLEIEPGDVDVHRMRALAERGDAASLRAAAALWRGEPLTGVRGDWAERTRAALAAERLGVLVRGFDAALAAGEHETLLPELSELVAGHPLDEPLTARYLLALHRAGRTADALAAFRAARDGIAGALGIEPGRELTEVHRGILRDDPALRLAEPAAARPLPRELPPELPGFIGRGEALAALDASGPIAAVTGTGGIGKTALALRWAHSAADAYPDGQLYADLHGFAAHPPADPGHVLGGFLRALGVTPDEIPRDTAERSAFYRSMTAGRRLLILLDNASGPAQVRPLLPGSATAKVLLTSRDDMLGLVVSHDADVLSLGVLSPDEAARLVRRLAAGADESTVRHLAERCGRLPLALRLAASRLGRGPMPPGGGIDELTVPGDVTLSDTFALSYDALGPGARRLFRLIGLHPAERPEPASLAAMAGLSLDETSALLAELTTASLTQSADGLIAVHDLLREYAAGLAGDEPGLPEARERLYDWYLRAALEARRALFGAPPWFPVPEPAAPVPDFADGAVAQEWLDARSETILAVLDDAGEHEAGGTRAARLALTMWRYLNLRWRQADLVRASLIGLAAARRSGEPALAVSLSLQLGRAHSMGEQMGTAVELYRDALAAARALGDPRVTAEALTHVAMVHESVGEHDEAAGLLREAVAMSEAAGWEFGIALADSRLAAIARDHWRWDEAEEAGTRALERYERTGRVREAAIMRIDLARGDIGRGDPERALKRLVRARAAADALGERQGRAQSRLYTGAALNLAGRPVEALVELREALALADEMGAGIVRLQVLLHTVPALLAAGDLPTAMEVALEARVLSERVGYRRYTATAHRRVAEVHLALGEEYAAREWLSAALAGFRHARSAEAAEVEAVLGGLTPRVDPP</sequence>
<dbReference type="PRINTS" id="PR00364">
    <property type="entry name" value="DISEASERSIST"/>
</dbReference>
<protein>
    <submittedName>
        <fullName evidence="7">SARP family transcriptional regulator</fullName>
    </submittedName>
</protein>
<dbReference type="InterPro" id="IPR027417">
    <property type="entry name" value="P-loop_NTPase"/>
</dbReference>
<keyword evidence="8" id="KW-1185">Reference proteome</keyword>